<dbReference type="InterPro" id="IPR023346">
    <property type="entry name" value="Lysozyme-like_dom_sf"/>
</dbReference>
<dbReference type="InterPro" id="IPR036779">
    <property type="entry name" value="LysM_dom_sf"/>
</dbReference>
<evidence type="ECO:0000313" key="4">
    <source>
        <dbReference type="EMBL" id="CUS99378.1"/>
    </source>
</evidence>
<accession>A0A656D4I7</accession>
<dbReference type="EMBL" id="CZVU01000019">
    <property type="protein sequence ID" value="CUS99378.1"/>
    <property type="molecule type" value="Genomic_DNA"/>
</dbReference>
<evidence type="ECO:0000259" key="3">
    <source>
        <dbReference type="PROSITE" id="PS51782"/>
    </source>
</evidence>
<gene>
    <name evidence="4" type="ORF">JGI24_00597</name>
</gene>
<dbReference type="PANTHER" id="PTHR37423:SF2">
    <property type="entry name" value="MEMBRANE-BOUND LYTIC MUREIN TRANSGLYCOSYLASE C"/>
    <property type="match status" value="1"/>
</dbReference>
<dbReference type="PANTHER" id="PTHR37423">
    <property type="entry name" value="SOLUBLE LYTIC MUREIN TRANSGLYCOSYLASE-RELATED"/>
    <property type="match status" value="1"/>
</dbReference>
<dbReference type="CDD" id="cd16894">
    <property type="entry name" value="MltD-like"/>
    <property type="match status" value="1"/>
</dbReference>
<dbReference type="SUPFAM" id="SSF53955">
    <property type="entry name" value="Lysozyme-like"/>
    <property type="match status" value="1"/>
</dbReference>
<evidence type="ECO:0000313" key="5">
    <source>
        <dbReference type="Proteomes" id="UP000243065"/>
    </source>
</evidence>
<dbReference type="Pfam" id="PF01476">
    <property type="entry name" value="LysM"/>
    <property type="match status" value="1"/>
</dbReference>
<name>A0A656D4I7_KRYT1</name>
<dbReference type="InterPro" id="IPR018392">
    <property type="entry name" value="LysM"/>
</dbReference>
<proteinExistence type="inferred from homology"/>
<evidence type="ECO:0000259" key="2">
    <source>
        <dbReference type="PROSITE" id="PS50943"/>
    </source>
</evidence>
<feature type="domain" description="HTH cro/C1-type" evidence="2">
    <location>
        <begin position="338"/>
        <end position="354"/>
    </location>
</feature>
<dbReference type="RefSeq" id="WP_072150054.1">
    <property type="nucleotide sequence ID" value="NZ_CZVU01000019.1"/>
</dbReference>
<keyword evidence="5" id="KW-1185">Reference proteome</keyword>
<dbReference type="Gene3D" id="1.10.530.10">
    <property type="match status" value="1"/>
</dbReference>
<dbReference type="PROSITE" id="PS50943">
    <property type="entry name" value="HTH_CROC1"/>
    <property type="match status" value="1"/>
</dbReference>
<dbReference type="Gene3D" id="3.10.350.10">
    <property type="entry name" value="LysM domain"/>
    <property type="match status" value="1"/>
</dbReference>
<dbReference type="CDD" id="cd00118">
    <property type="entry name" value="LysM"/>
    <property type="match status" value="1"/>
</dbReference>
<reference evidence="4 5" key="1">
    <citation type="submission" date="2015-11" db="EMBL/GenBank/DDBJ databases">
        <authorList>
            <person name="Varghese N."/>
        </authorList>
    </citation>
    <scope>NUCLEOTIDE SEQUENCE [LARGE SCALE GENOMIC DNA]</scope>
    <source>
        <strain evidence="4 5">JGI-24</strain>
    </source>
</reference>
<dbReference type="SUPFAM" id="SSF54106">
    <property type="entry name" value="LysM domain"/>
    <property type="match status" value="1"/>
</dbReference>
<dbReference type="SMART" id="SM00257">
    <property type="entry name" value="LysM"/>
    <property type="match status" value="1"/>
</dbReference>
<dbReference type="Proteomes" id="UP000243065">
    <property type="component" value="Unassembled WGS sequence"/>
</dbReference>
<dbReference type="InterPro" id="IPR001387">
    <property type="entry name" value="Cro/C1-type_HTH"/>
</dbReference>
<protein>
    <submittedName>
        <fullName evidence="4">LysM domain-containing protein</fullName>
    </submittedName>
</protein>
<sequence length="376" mass="43442">MNKVLHIFSVGAFIFAVFIATKNFNEINRPEPTENVSINYFSIVHPPDIVFLCGERIPLEIPDVRERFEREFYIEFNENQLILDLKRCGKYMPYIESKISERGLPADLKYLAIAESRLIENVYSSKGAAGIWQLMPETARKYGLRVDDYIDERLHIQKATEAALSYLQDLYKKFNNWSLVLAAYNAGDARIIDAMQFQWVDNYFDLHLNRETARFVFRVAAIKELISNARKYGFILDTTKLFKAPNIKYVTVKGPIQNLALWARMQGTNYKTLKYLNPWILKSSLPDGEFQIALPAEAQPQELNLAEYKYKGSRVIFQNGEIIIVPEKTINHRVRAGETIEKIAQKYNVSIEDIVELNKLEGKSLKPGQIIKIPVY</sequence>
<comment type="similarity">
    <text evidence="1">Belongs to the transglycosylase Slt family.</text>
</comment>
<evidence type="ECO:0000256" key="1">
    <source>
        <dbReference type="ARBA" id="ARBA00007734"/>
    </source>
</evidence>
<dbReference type="InterPro" id="IPR008258">
    <property type="entry name" value="Transglycosylase_SLT_dom_1"/>
</dbReference>
<dbReference type="AlphaFoldDB" id="A0A656D4I7"/>
<dbReference type="Pfam" id="PF01464">
    <property type="entry name" value="SLT"/>
    <property type="match status" value="1"/>
</dbReference>
<dbReference type="OrthoDB" id="9815002at2"/>
<dbReference type="PROSITE" id="PS51782">
    <property type="entry name" value="LYSM"/>
    <property type="match status" value="1"/>
</dbReference>
<feature type="domain" description="LysM" evidence="3">
    <location>
        <begin position="330"/>
        <end position="373"/>
    </location>
</feature>
<organism evidence="4 5">
    <name type="scientific">Kryptobacter tengchongensis</name>
    <dbReference type="NCBI Taxonomy" id="1643429"/>
    <lineage>
        <taxon>Bacteria</taxon>
        <taxon>Pseudomonadati</taxon>
        <taxon>Candidatus Kryptoniota</taxon>
        <taxon>Candidatus Kryptobacter</taxon>
    </lineage>
</organism>